<dbReference type="Proteomes" id="UP001144352">
    <property type="component" value="Unassembled WGS sequence"/>
</dbReference>
<evidence type="ECO:0000313" key="3">
    <source>
        <dbReference type="Proteomes" id="UP001144352"/>
    </source>
</evidence>
<evidence type="ECO:0000259" key="1">
    <source>
        <dbReference type="Pfam" id="PF13276"/>
    </source>
</evidence>
<dbReference type="Pfam" id="PF13276">
    <property type="entry name" value="HTH_21"/>
    <property type="match status" value="1"/>
</dbReference>
<dbReference type="InterPro" id="IPR050900">
    <property type="entry name" value="Transposase_IS3/IS150/IS904"/>
</dbReference>
<dbReference type="EMBL" id="BSDS01000001">
    <property type="protein sequence ID" value="GLI36977.1"/>
    <property type="molecule type" value="Genomic_DNA"/>
</dbReference>
<dbReference type="PANTHER" id="PTHR46889">
    <property type="entry name" value="TRANSPOSASE INSF FOR INSERTION SEQUENCE IS3B-RELATED"/>
    <property type="match status" value="1"/>
</dbReference>
<sequence>MMCRLYGVTRAGYYAWKCRGQSQRRLADETLGQKIETIHRKSRCLYGSPRVHDQLRKSGIRVGRKRVERLMRSRGLKARCARIYRLKPGVKKFFDSIPNHSYGIVCQWERKSVPVTGIEKCTTPWERTSQSGEAEIVESPPFWESCLAKA</sequence>
<name>A0A9W6FY67_9BACT</name>
<organism evidence="2 3">
    <name type="scientific">Geobacter hydrogenophilus</name>
    <dbReference type="NCBI Taxonomy" id="40983"/>
    <lineage>
        <taxon>Bacteria</taxon>
        <taxon>Pseudomonadati</taxon>
        <taxon>Thermodesulfobacteriota</taxon>
        <taxon>Desulfuromonadia</taxon>
        <taxon>Geobacterales</taxon>
        <taxon>Geobacteraceae</taxon>
        <taxon>Geobacter</taxon>
    </lineage>
</organism>
<comment type="caution">
    <text evidence="2">The sequence shown here is derived from an EMBL/GenBank/DDBJ whole genome shotgun (WGS) entry which is preliminary data.</text>
</comment>
<dbReference type="RefSeq" id="WP_281874396.1">
    <property type="nucleotide sequence ID" value="NZ_BSDS01000001.1"/>
</dbReference>
<protein>
    <recommendedName>
        <fullName evidence="1">HTH-like domain-containing protein</fullName>
    </recommendedName>
</protein>
<accession>A0A9W6FY67</accession>
<reference evidence="2" key="1">
    <citation type="submission" date="2022-12" db="EMBL/GenBank/DDBJ databases">
        <title>Reference genome sequencing for broad-spectrum identification of bacterial and archaeal isolates by mass spectrometry.</title>
        <authorList>
            <person name="Sekiguchi Y."/>
            <person name="Tourlousse D.M."/>
        </authorList>
    </citation>
    <scope>NUCLEOTIDE SEQUENCE</scope>
    <source>
        <strain evidence="2">H2</strain>
    </source>
</reference>
<dbReference type="InterPro" id="IPR025948">
    <property type="entry name" value="HTH-like_dom"/>
</dbReference>
<feature type="domain" description="HTH-like" evidence="1">
    <location>
        <begin position="28"/>
        <end position="82"/>
    </location>
</feature>
<dbReference type="AlphaFoldDB" id="A0A9W6FY67"/>
<gene>
    <name evidence="2" type="ORF">GHYDROH2_04780</name>
</gene>
<dbReference type="PANTHER" id="PTHR46889:SF4">
    <property type="entry name" value="TRANSPOSASE INSO FOR INSERTION SEQUENCE ELEMENT IS911B-RELATED"/>
    <property type="match status" value="1"/>
</dbReference>
<evidence type="ECO:0000313" key="2">
    <source>
        <dbReference type="EMBL" id="GLI36977.1"/>
    </source>
</evidence>
<proteinExistence type="predicted"/>
<keyword evidence="3" id="KW-1185">Reference proteome</keyword>